<gene>
    <name evidence="8" type="primary">metC</name>
    <name evidence="8" type="ORF">KCG34_03400</name>
</gene>
<organism evidence="8 9">
    <name type="scientific">Phenylobacterium montanum</name>
    <dbReference type="NCBI Taxonomy" id="2823693"/>
    <lineage>
        <taxon>Bacteria</taxon>
        <taxon>Pseudomonadati</taxon>
        <taxon>Pseudomonadota</taxon>
        <taxon>Alphaproteobacteria</taxon>
        <taxon>Caulobacterales</taxon>
        <taxon>Caulobacteraceae</taxon>
        <taxon>Phenylobacterium</taxon>
    </lineage>
</organism>
<keyword evidence="3 6" id="KW-0663">Pyridoxal phosphate</keyword>
<evidence type="ECO:0000313" key="9">
    <source>
        <dbReference type="Proteomes" id="UP000676409"/>
    </source>
</evidence>
<sequence length="394" mass="42294">MAEDRPSRPADATRLIHPKGKGDAVCRTVGPVIQRGSTVLMPRAADLYDHSQVTYGRQGLSAQGALVEALCELEGARGGELYPSGLSAVTAAMLAVLKAGDEVLVVDTIYAPTRRFCDRMLARYGVKVGYYPPRASAEDILALGGPNLKLIVLESPGSLTFETQDAPAIARAAKARGVLTLMDNTWGAGLLFKPLAHGIDLSVQALTKYVCGTSDVFMGAALASDPKLVRALADGVMHLGWAVAPDEAYQAMRGLRTLPVRLARHGDSALAIAHWLTQQPEVLEVLHPGLPESPDHAVWARDYAGACGLFSFILKPVPEAAVNAFLDRLTLFGLGFSWGGFESLAISSGDQLQQRQYPPKFAGPLIRLHIGLEDVDDLKADLRNGLDVFDRHDR</sequence>
<keyword evidence="9" id="KW-1185">Reference proteome</keyword>
<name>A0A975G1U3_9CAUL</name>
<dbReference type="Proteomes" id="UP000676409">
    <property type="component" value="Chromosome"/>
</dbReference>
<dbReference type="GO" id="GO:0019450">
    <property type="term" value="P:L-cysteine catabolic process to pyruvate"/>
    <property type="evidence" value="ECO:0007669"/>
    <property type="project" value="TreeGrafter"/>
</dbReference>
<dbReference type="EC" id="4.4.1.8" evidence="8"/>
<dbReference type="KEGG" id="caul:KCG34_03400"/>
<dbReference type="Gene3D" id="3.90.1150.10">
    <property type="entry name" value="Aspartate Aminotransferase, domain 1"/>
    <property type="match status" value="1"/>
</dbReference>
<evidence type="ECO:0000256" key="5">
    <source>
        <dbReference type="ARBA" id="ARBA00047517"/>
    </source>
</evidence>
<dbReference type="NCBIfam" id="TIGR01324">
    <property type="entry name" value="cysta_beta_ly_B"/>
    <property type="match status" value="1"/>
</dbReference>
<dbReference type="InterPro" id="IPR015424">
    <property type="entry name" value="PyrdxlP-dep_Trfase"/>
</dbReference>
<dbReference type="InterPro" id="IPR015421">
    <property type="entry name" value="PyrdxlP-dep_Trfase_major"/>
</dbReference>
<evidence type="ECO:0000256" key="4">
    <source>
        <dbReference type="ARBA" id="ARBA00023239"/>
    </source>
</evidence>
<dbReference type="PIRSF" id="PIRSF001434">
    <property type="entry name" value="CGS"/>
    <property type="match status" value="1"/>
</dbReference>
<comment type="catalytic activity">
    <reaction evidence="5">
        <text>L,L-cystathionine + H2O = L-homocysteine + pyruvate + NH4(+)</text>
        <dbReference type="Rhea" id="RHEA:13965"/>
        <dbReference type="ChEBI" id="CHEBI:15361"/>
        <dbReference type="ChEBI" id="CHEBI:15377"/>
        <dbReference type="ChEBI" id="CHEBI:28938"/>
        <dbReference type="ChEBI" id="CHEBI:58161"/>
        <dbReference type="ChEBI" id="CHEBI:58199"/>
    </reaction>
</comment>
<comment type="similarity">
    <text evidence="2 7">Belongs to the trans-sulfuration enzymes family.</text>
</comment>
<keyword evidence="4 8" id="KW-0456">Lyase</keyword>
<evidence type="ECO:0000313" key="8">
    <source>
        <dbReference type="EMBL" id="QUD88947.1"/>
    </source>
</evidence>
<dbReference type="SUPFAM" id="SSF53383">
    <property type="entry name" value="PLP-dependent transferases"/>
    <property type="match status" value="1"/>
</dbReference>
<evidence type="ECO:0000256" key="1">
    <source>
        <dbReference type="ARBA" id="ARBA00001933"/>
    </source>
</evidence>
<protein>
    <submittedName>
        <fullName evidence="8">Cystathionine beta-lyase</fullName>
        <ecNumber evidence="8">4.4.1.8</ecNumber>
    </submittedName>
</protein>
<dbReference type="PANTHER" id="PTHR43500">
    <property type="entry name" value="CYSTATHIONINE BETA-LYASE-RELATED"/>
    <property type="match status" value="1"/>
</dbReference>
<dbReference type="EMBL" id="CP073078">
    <property type="protein sequence ID" value="QUD88947.1"/>
    <property type="molecule type" value="Genomic_DNA"/>
</dbReference>
<dbReference type="Gene3D" id="3.40.640.10">
    <property type="entry name" value="Type I PLP-dependent aspartate aminotransferase-like (Major domain)"/>
    <property type="match status" value="1"/>
</dbReference>
<evidence type="ECO:0000256" key="6">
    <source>
        <dbReference type="PIRSR" id="PIRSR001434-2"/>
    </source>
</evidence>
<dbReference type="GO" id="GO:0030170">
    <property type="term" value="F:pyridoxal phosphate binding"/>
    <property type="evidence" value="ECO:0007669"/>
    <property type="project" value="InterPro"/>
</dbReference>
<reference evidence="8" key="1">
    <citation type="submission" date="2021-04" db="EMBL/GenBank/DDBJ databases">
        <title>The complete genome sequence of Caulobacter sp. S6.</title>
        <authorList>
            <person name="Tang Y."/>
            <person name="Ouyang W."/>
            <person name="Liu Q."/>
            <person name="Huang B."/>
            <person name="Guo Z."/>
            <person name="Lei P."/>
        </authorList>
    </citation>
    <scope>NUCLEOTIDE SEQUENCE</scope>
    <source>
        <strain evidence="8">S6</strain>
    </source>
</reference>
<comment type="cofactor">
    <cofactor evidence="1 7">
        <name>pyridoxal 5'-phosphate</name>
        <dbReference type="ChEBI" id="CHEBI:597326"/>
    </cofactor>
</comment>
<dbReference type="InterPro" id="IPR006233">
    <property type="entry name" value="Cys_b_lyase_bac"/>
</dbReference>
<dbReference type="Pfam" id="PF01053">
    <property type="entry name" value="Cys_Met_Meta_PP"/>
    <property type="match status" value="1"/>
</dbReference>
<dbReference type="PANTHER" id="PTHR43500:SF1">
    <property type="entry name" value="CYSTATHIONINE BETA-LYASE-RELATED"/>
    <property type="match status" value="1"/>
</dbReference>
<dbReference type="InterPro" id="IPR015422">
    <property type="entry name" value="PyrdxlP-dep_Trfase_small"/>
</dbReference>
<evidence type="ECO:0000256" key="2">
    <source>
        <dbReference type="ARBA" id="ARBA00009077"/>
    </source>
</evidence>
<accession>A0A975G1U3</accession>
<proteinExistence type="inferred from homology"/>
<dbReference type="AlphaFoldDB" id="A0A975G1U3"/>
<feature type="modified residue" description="N6-(pyridoxal phosphate)lysine" evidence="6">
    <location>
        <position position="208"/>
    </location>
</feature>
<dbReference type="GO" id="GO:0047804">
    <property type="term" value="F:cysteine-S-conjugate beta-lyase activity"/>
    <property type="evidence" value="ECO:0007669"/>
    <property type="project" value="InterPro"/>
</dbReference>
<dbReference type="GO" id="GO:0019346">
    <property type="term" value="P:transsulfuration"/>
    <property type="evidence" value="ECO:0007669"/>
    <property type="project" value="InterPro"/>
</dbReference>
<evidence type="ECO:0000256" key="3">
    <source>
        <dbReference type="ARBA" id="ARBA00022898"/>
    </source>
</evidence>
<dbReference type="InterPro" id="IPR000277">
    <property type="entry name" value="Cys/Met-Metab_PyrdxlP-dep_enz"/>
</dbReference>
<dbReference type="RefSeq" id="WP_211938997.1">
    <property type="nucleotide sequence ID" value="NZ_CP073078.1"/>
</dbReference>
<evidence type="ECO:0000256" key="7">
    <source>
        <dbReference type="RuleBase" id="RU362118"/>
    </source>
</evidence>